<dbReference type="Pfam" id="PF13560">
    <property type="entry name" value="HTH_31"/>
    <property type="match status" value="1"/>
</dbReference>
<dbReference type="PROSITE" id="PS50943">
    <property type="entry name" value="HTH_CROC1"/>
    <property type="match status" value="1"/>
</dbReference>
<dbReference type="Proteomes" id="UP000500806">
    <property type="component" value="Chromosome"/>
</dbReference>
<feature type="domain" description="HTH cro/C1-type" evidence="1">
    <location>
        <begin position="23"/>
        <end position="79"/>
    </location>
</feature>
<accession>A0A6M9PVC3</accession>
<organism evidence="2 3">
    <name type="scientific">Polynucleobacter antarcticus</name>
    <dbReference type="NCBI Taxonomy" id="1743162"/>
    <lineage>
        <taxon>Bacteria</taxon>
        <taxon>Pseudomonadati</taxon>
        <taxon>Pseudomonadota</taxon>
        <taxon>Betaproteobacteria</taxon>
        <taxon>Burkholderiales</taxon>
        <taxon>Burkholderiaceae</taxon>
        <taxon>Polynucleobacter</taxon>
    </lineage>
</organism>
<dbReference type="RefSeq" id="WP_173942030.1">
    <property type="nucleotide sequence ID" value="NZ_CBCSCD010000002.1"/>
</dbReference>
<name>A0A6M9PVC3_9BURK</name>
<dbReference type="SUPFAM" id="SSF47413">
    <property type="entry name" value="lambda repressor-like DNA-binding domains"/>
    <property type="match status" value="1"/>
</dbReference>
<sequence length="102" mass="11344">MPSKPQPIFPSEQKILANLGERIRLARLRRGISADALAERSSISRMTLHRAEKGFPAVAIGTYLRIMAALQLQDDFNFLAKDDLLGRRLQDLALSKARGQDG</sequence>
<keyword evidence="3" id="KW-1185">Reference proteome</keyword>
<dbReference type="InterPro" id="IPR010982">
    <property type="entry name" value="Lambda_DNA-bd_dom_sf"/>
</dbReference>
<dbReference type="SMART" id="SM00530">
    <property type="entry name" value="HTH_XRE"/>
    <property type="match status" value="1"/>
</dbReference>
<dbReference type="EMBL" id="CP028941">
    <property type="protein sequence ID" value="QKM61876.1"/>
    <property type="molecule type" value="Genomic_DNA"/>
</dbReference>
<reference evidence="2 3" key="1">
    <citation type="submission" date="2018-04" db="EMBL/GenBank/DDBJ databases">
        <title>Polynucleobacter sp. LimPoW16 genome.</title>
        <authorList>
            <person name="Hahn M.W."/>
        </authorList>
    </citation>
    <scope>NUCLEOTIDE SEQUENCE [LARGE SCALE GENOMIC DNA]</scope>
    <source>
        <strain evidence="2 3">LimPoW16</strain>
    </source>
</reference>
<evidence type="ECO:0000313" key="2">
    <source>
        <dbReference type="EMBL" id="QKM61876.1"/>
    </source>
</evidence>
<evidence type="ECO:0000259" key="1">
    <source>
        <dbReference type="PROSITE" id="PS50943"/>
    </source>
</evidence>
<dbReference type="KEGG" id="pani:DCO16_01530"/>
<gene>
    <name evidence="2" type="ORF">DCO16_01530</name>
</gene>
<dbReference type="Gene3D" id="1.10.260.40">
    <property type="entry name" value="lambda repressor-like DNA-binding domains"/>
    <property type="match status" value="1"/>
</dbReference>
<dbReference type="AlphaFoldDB" id="A0A6M9PVC3"/>
<protein>
    <submittedName>
        <fullName evidence="2">Transcriptional regulator</fullName>
    </submittedName>
</protein>
<proteinExistence type="predicted"/>
<dbReference type="CDD" id="cd00093">
    <property type="entry name" value="HTH_XRE"/>
    <property type="match status" value="1"/>
</dbReference>
<dbReference type="GO" id="GO:0003677">
    <property type="term" value="F:DNA binding"/>
    <property type="evidence" value="ECO:0007669"/>
    <property type="project" value="InterPro"/>
</dbReference>
<dbReference type="InterPro" id="IPR001387">
    <property type="entry name" value="Cro/C1-type_HTH"/>
</dbReference>
<evidence type="ECO:0000313" key="3">
    <source>
        <dbReference type="Proteomes" id="UP000500806"/>
    </source>
</evidence>